<name>A0ABX5XVR3_9BACT</name>
<keyword evidence="2" id="KW-1185">Reference proteome</keyword>
<organism evidence="1 2">
    <name type="scientific">Stieleria magnilauensis</name>
    <dbReference type="NCBI Taxonomy" id="2527963"/>
    <lineage>
        <taxon>Bacteria</taxon>
        <taxon>Pseudomonadati</taxon>
        <taxon>Planctomycetota</taxon>
        <taxon>Planctomycetia</taxon>
        <taxon>Pirellulales</taxon>
        <taxon>Pirellulaceae</taxon>
        <taxon>Stieleria</taxon>
    </lineage>
</organism>
<protein>
    <submittedName>
        <fullName evidence="1">Uncharacterized protein</fullName>
    </submittedName>
</protein>
<dbReference type="Proteomes" id="UP000318081">
    <property type="component" value="Chromosome"/>
</dbReference>
<accession>A0ABX5XVR3</accession>
<gene>
    <name evidence="1" type="ORF">TBK1r_50610</name>
</gene>
<sequence length="216" mass="24763">MPPIIIQLYGDQGSGLLLQSERYFQSEGQDDNRMHDKKHASGEGRLVEVVGFSSPPHGFHRDAKRCKDTTMSKSVFRTFVVVLCMSIGCSCSTSSSEQTDIQAIAWESFTWKEMERLVGEGDSVLLFCHPTSAVPDDYQFEEFDDPRLIGLYSQGEFVARTLKYSDWEGNEIRTVFKRVGHTKYPMVILFRPNREPLRIDVLVVDQWLEEIASNRR</sequence>
<evidence type="ECO:0000313" key="1">
    <source>
        <dbReference type="EMBL" id="QDV86044.1"/>
    </source>
</evidence>
<reference evidence="1 2" key="1">
    <citation type="submission" date="2019-02" db="EMBL/GenBank/DDBJ databases">
        <title>Deep-cultivation of Planctomycetes and their phenomic and genomic characterization uncovers novel biology.</title>
        <authorList>
            <person name="Wiegand S."/>
            <person name="Jogler M."/>
            <person name="Boedeker C."/>
            <person name="Pinto D."/>
            <person name="Vollmers J."/>
            <person name="Rivas-Marin E."/>
            <person name="Kohn T."/>
            <person name="Peeters S.H."/>
            <person name="Heuer A."/>
            <person name="Rast P."/>
            <person name="Oberbeckmann S."/>
            <person name="Bunk B."/>
            <person name="Jeske O."/>
            <person name="Meyerdierks A."/>
            <person name="Storesund J.E."/>
            <person name="Kallscheuer N."/>
            <person name="Luecker S."/>
            <person name="Lage O.M."/>
            <person name="Pohl T."/>
            <person name="Merkel B.J."/>
            <person name="Hornburger P."/>
            <person name="Mueller R.-W."/>
            <person name="Bruemmer F."/>
            <person name="Labrenz M."/>
            <person name="Spormann A.M."/>
            <person name="Op den Camp H."/>
            <person name="Overmann J."/>
            <person name="Amann R."/>
            <person name="Jetten M.S.M."/>
            <person name="Mascher T."/>
            <person name="Medema M.H."/>
            <person name="Devos D.P."/>
            <person name="Kaster A.-K."/>
            <person name="Ovreas L."/>
            <person name="Rohde M."/>
            <person name="Galperin M.Y."/>
            <person name="Jogler C."/>
        </authorList>
    </citation>
    <scope>NUCLEOTIDE SEQUENCE [LARGE SCALE GENOMIC DNA]</scope>
    <source>
        <strain evidence="1 2">TBK1r</strain>
    </source>
</reference>
<evidence type="ECO:0000313" key="2">
    <source>
        <dbReference type="Proteomes" id="UP000318081"/>
    </source>
</evidence>
<dbReference type="EMBL" id="CP036432">
    <property type="protein sequence ID" value="QDV86044.1"/>
    <property type="molecule type" value="Genomic_DNA"/>
</dbReference>
<dbReference type="RefSeq" id="WP_145216603.1">
    <property type="nucleotide sequence ID" value="NZ_CP036432.1"/>
</dbReference>
<proteinExistence type="predicted"/>